<comment type="caution">
    <text evidence="2">The sequence shown here is derived from an EMBL/GenBank/DDBJ whole genome shotgun (WGS) entry which is preliminary data.</text>
</comment>
<sequence>MRDTQRGGGRRGLSGLPIPAYLCTALLLPPLLLLLLEDTAPTTKTTSTIPSGGHCAQHYNYYYHHHHHSWRTLYPALLPPALLLLLEATAPSTWRKPPAPDLHCPLSPFMFCPPATLARSCCTDLVQTC</sequence>
<dbReference type="EMBL" id="WNTK01021911">
    <property type="protein sequence ID" value="KAG9461421.1"/>
    <property type="molecule type" value="Genomic_DNA"/>
</dbReference>
<accession>A0A8J6B4U4</accession>
<gene>
    <name evidence="2" type="ORF">GDO78_016929</name>
</gene>
<dbReference type="AlphaFoldDB" id="A0A8J6B4U4"/>
<dbReference type="Proteomes" id="UP000770717">
    <property type="component" value="Unassembled WGS sequence"/>
</dbReference>
<keyword evidence="1" id="KW-1133">Transmembrane helix</keyword>
<reference evidence="2" key="1">
    <citation type="thesis" date="2020" institute="ProQuest LLC" country="789 East Eisenhower Parkway, Ann Arbor, MI, USA">
        <title>Comparative Genomics and Chromosome Evolution.</title>
        <authorList>
            <person name="Mudd A.B."/>
        </authorList>
    </citation>
    <scope>NUCLEOTIDE SEQUENCE</scope>
    <source>
        <strain evidence="2">HN-11 Male</strain>
        <tissue evidence="2">Kidney and liver</tissue>
    </source>
</reference>
<name>A0A8J6B4U4_ELECQ</name>
<evidence type="ECO:0000256" key="1">
    <source>
        <dbReference type="SAM" id="Phobius"/>
    </source>
</evidence>
<evidence type="ECO:0000313" key="3">
    <source>
        <dbReference type="Proteomes" id="UP000770717"/>
    </source>
</evidence>
<keyword evidence="1" id="KW-0812">Transmembrane</keyword>
<feature type="transmembrane region" description="Helical" evidence="1">
    <location>
        <begin position="12"/>
        <end position="36"/>
    </location>
</feature>
<evidence type="ECO:0000313" key="2">
    <source>
        <dbReference type="EMBL" id="KAG9461421.1"/>
    </source>
</evidence>
<organism evidence="2 3">
    <name type="scientific">Eleutherodactylus coqui</name>
    <name type="common">Puerto Rican coqui</name>
    <dbReference type="NCBI Taxonomy" id="57060"/>
    <lineage>
        <taxon>Eukaryota</taxon>
        <taxon>Metazoa</taxon>
        <taxon>Chordata</taxon>
        <taxon>Craniata</taxon>
        <taxon>Vertebrata</taxon>
        <taxon>Euteleostomi</taxon>
        <taxon>Amphibia</taxon>
        <taxon>Batrachia</taxon>
        <taxon>Anura</taxon>
        <taxon>Neobatrachia</taxon>
        <taxon>Hyloidea</taxon>
        <taxon>Eleutherodactylidae</taxon>
        <taxon>Eleutherodactylinae</taxon>
        <taxon>Eleutherodactylus</taxon>
        <taxon>Eleutherodactylus</taxon>
    </lineage>
</organism>
<protein>
    <submittedName>
        <fullName evidence="2">Uncharacterized protein</fullName>
    </submittedName>
</protein>
<keyword evidence="1" id="KW-0472">Membrane</keyword>
<keyword evidence="3" id="KW-1185">Reference proteome</keyword>
<proteinExistence type="predicted"/>